<proteinExistence type="predicted"/>
<sequence length="91" mass="10291">QDPSAEGEDDPVAEVKLQLWSLLFAMLYGKLRSGAAPHEAPHEAPPLPDQPRVTTDCRDFLSRLHNRDRRVKLQDLYNDPFITGGKRPRTA</sequence>
<accession>A0ABN9Q770</accession>
<feature type="non-terminal residue" evidence="2">
    <location>
        <position position="1"/>
    </location>
</feature>
<reference evidence="2" key="1">
    <citation type="submission" date="2023-10" db="EMBL/GenBank/DDBJ databases">
        <authorList>
            <person name="Chen Y."/>
            <person name="Shah S."/>
            <person name="Dougan E. K."/>
            <person name="Thang M."/>
            <person name="Chan C."/>
        </authorList>
    </citation>
    <scope>NUCLEOTIDE SEQUENCE [LARGE SCALE GENOMIC DNA]</scope>
</reference>
<gene>
    <name evidence="2" type="ORF">PCOR1329_LOCUS8421</name>
</gene>
<feature type="region of interest" description="Disordered" evidence="1">
    <location>
        <begin position="34"/>
        <end position="54"/>
    </location>
</feature>
<protein>
    <recommendedName>
        <fullName evidence="4">Non-specific serine/threonine protein kinase</fullName>
    </recommendedName>
</protein>
<evidence type="ECO:0008006" key="4">
    <source>
        <dbReference type="Google" id="ProtNLM"/>
    </source>
</evidence>
<dbReference type="EMBL" id="CAUYUJ010002314">
    <property type="protein sequence ID" value="CAK0800211.1"/>
    <property type="molecule type" value="Genomic_DNA"/>
</dbReference>
<evidence type="ECO:0000256" key="1">
    <source>
        <dbReference type="SAM" id="MobiDB-lite"/>
    </source>
</evidence>
<name>A0ABN9Q770_9DINO</name>
<evidence type="ECO:0000313" key="3">
    <source>
        <dbReference type="Proteomes" id="UP001189429"/>
    </source>
</evidence>
<organism evidence="2 3">
    <name type="scientific">Prorocentrum cordatum</name>
    <dbReference type="NCBI Taxonomy" id="2364126"/>
    <lineage>
        <taxon>Eukaryota</taxon>
        <taxon>Sar</taxon>
        <taxon>Alveolata</taxon>
        <taxon>Dinophyceae</taxon>
        <taxon>Prorocentrales</taxon>
        <taxon>Prorocentraceae</taxon>
        <taxon>Prorocentrum</taxon>
    </lineage>
</organism>
<dbReference type="Proteomes" id="UP001189429">
    <property type="component" value="Unassembled WGS sequence"/>
</dbReference>
<evidence type="ECO:0000313" key="2">
    <source>
        <dbReference type="EMBL" id="CAK0800211.1"/>
    </source>
</evidence>
<comment type="caution">
    <text evidence="2">The sequence shown here is derived from an EMBL/GenBank/DDBJ whole genome shotgun (WGS) entry which is preliminary data.</text>
</comment>
<keyword evidence="3" id="KW-1185">Reference proteome</keyword>